<dbReference type="Proteomes" id="UP001500751">
    <property type="component" value="Unassembled WGS sequence"/>
</dbReference>
<name>A0ABN2VL02_9ACTN</name>
<evidence type="ECO:0000313" key="4">
    <source>
        <dbReference type="Proteomes" id="UP001500751"/>
    </source>
</evidence>
<keyword evidence="4" id="KW-1185">Reference proteome</keyword>
<dbReference type="InterPro" id="IPR013783">
    <property type="entry name" value="Ig-like_fold"/>
</dbReference>
<dbReference type="EMBL" id="BAAAQN010000099">
    <property type="protein sequence ID" value="GAA2064982.1"/>
    <property type="molecule type" value="Genomic_DNA"/>
</dbReference>
<feature type="domain" description="Big-1" evidence="2">
    <location>
        <begin position="213"/>
        <end position="308"/>
    </location>
</feature>
<protein>
    <recommendedName>
        <fullName evidence="2">Big-1 domain-containing protein</fullName>
    </recommendedName>
</protein>
<accession>A0ABN2VL02</accession>
<sequence length="684" mass="67203">MSATSSTTRRALAFLGMLVLLLSAVALGPAAKARAAANVAVELGYADDLRANPAHFPTPWNGSPGVIFDGCTGSCSFDGGAIRFINNTGIQVHVDYVKVAFGTCVFDIWNKNVPVDPGQSAIFTQTISGAAAGCTTNGSFDSSDVGPNGADWSGHCDQSGVVPQIEFSIDGVPSTLADSGKILNTGGVDGAECGMGNESQQWAPAGSVSCPGTVLGLAPPTQTLAVGYSASVTANLSNSCGDPLQGALVDFAVASGPNAGATGSAVTDASGNAVFSYPGAVTGTDVVGASATNPAGTITSNTVNVVWIKRDATLAITSGATSDFNDPGTVSGTLSDSLGPIAGASVTFTLNGAESCTGTTAANGSVSCSITPQEAAGSYPLTATYGGSATDNPAAGTGTFTVTREETTLVYTGSAHAANGRPYTLSGNLKEDGTTPIAGRTVTFTLGSGATAQSCTGVTDAAGNASCTLANVNQPNSATEPASAVFAGDAYYLPASASLSGGVTFTSMTGRAFGLSSSGLIGITPTPQAGPVNTTVASTSSPPCVVTISGLINAGTLCANVSTAVGPNSSTANASVQHVGIGLLGLPAIQIGAVTSTSHETCGGGTGDATIASITVGGIAVPVSLHPGPNTVINVLGIKLILNEQIPTDSATDHTLTVNAVHVIVPGLLDTVVASSTSDIHGCY</sequence>
<comment type="similarity">
    <text evidence="1">Belongs to the intimin/invasin family.</text>
</comment>
<proteinExistence type="inferred from homology"/>
<evidence type="ECO:0000313" key="3">
    <source>
        <dbReference type="EMBL" id="GAA2064982.1"/>
    </source>
</evidence>
<gene>
    <name evidence="3" type="ORF">GCM10009839_90730</name>
</gene>
<dbReference type="NCBIfam" id="NF040603">
    <property type="entry name" value="choice_anch_P"/>
    <property type="match status" value="1"/>
</dbReference>
<dbReference type="RefSeq" id="WP_344671972.1">
    <property type="nucleotide sequence ID" value="NZ_BAAAQN010000099.1"/>
</dbReference>
<evidence type="ECO:0000256" key="1">
    <source>
        <dbReference type="ARBA" id="ARBA00010116"/>
    </source>
</evidence>
<organism evidence="3 4">
    <name type="scientific">Catenulispora yoronensis</name>
    <dbReference type="NCBI Taxonomy" id="450799"/>
    <lineage>
        <taxon>Bacteria</taxon>
        <taxon>Bacillati</taxon>
        <taxon>Actinomycetota</taxon>
        <taxon>Actinomycetes</taxon>
        <taxon>Catenulisporales</taxon>
        <taxon>Catenulisporaceae</taxon>
        <taxon>Catenulispora</taxon>
    </lineage>
</organism>
<dbReference type="PROSITE" id="PS51127">
    <property type="entry name" value="BIG1"/>
    <property type="match status" value="1"/>
</dbReference>
<dbReference type="SUPFAM" id="SSF49373">
    <property type="entry name" value="Invasin/intimin cell-adhesion fragments"/>
    <property type="match status" value="3"/>
</dbReference>
<evidence type="ECO:0000259" key="2">
    <source>
        <dbReference type="PROSITE" id="PS51127"/>
    </source>
</evidence>
<comment type="caution">
    <text evidence="3">The sequence shown here is derived from an EMBL/GenBank/DDBJ whole genome shotgun (WGS) entry which is preliminary data.</text>
</comment>
<dbReference type="Gene3D" id="2.60.40.10">
    <property type="entry name" value="Immunoglobulins"/>
    <property type="match status" value="3"/>
</dbReference>
<dbReference type="InterPro" id="IPR003344">
    <property type="entry name" value="Big_1_dom"/>
</dbReference>
<dbReference type="InterPro" id="IPR008964">
    <property type="entry name" value="Invasin/intimin_cell_adhesion"/>
</dbReference>
<reference evidence="3 4" key="1">
    <citation type="journal article" date="2019" name="Int. J. Syst. Evol. Microbiol.">
        <title>The Global Catalogue of Microorganisms (GCM) 10K type strain sequencing project: providing services to taxonomists for standard genome sequencing and annotation.</title>
        <authorList>
            <consortium name="The Broad Institute Genomics Platform"/>
            <consortium name="The Broad Institute Genome Sequencing Center for Infectious Disease"/>
            <person name="Wu L."/>
            <person name="Ma J."/>
        </authorList>
    </citation>
    <scope>NUCLEOTIDE SEQUENCE [LARGE SCALE GENOMIC DNA]</scope>
    <source>
        <strain evidence="3 4">JCM 16014</strain>
    </source>
</reference>